<dbReference type="InterPro" id="IPR042047">
    <property type="entry name" value="SleB_dom1"/>
</dbReference>
<dbReference type="RefSeq" id="WP_129999525.1">
    <property type="nucleotide sequence ID" value="NZ_JAVDVD010000006.1"/>
</dbReference>
<gene>
    <name evidence="4" type="ORF">EVS84_20475</name>
</gene>
<comment type="caution">
    <text evidence="4">The sequence shown here is derived from an EMBL/GenBank/DDBJ whole genome shotgun (WGS) entry which is preliminary data.</text>
</comment>
<feature type="signal peptide" evidence="2">
    <location>
        <begin position="1"/>
        <end position="21"/>
    </location>
</feature>
<dbReference type="Proteomes" id="UP000291107">
    <property type="component" value="Unassembled WGS sequence"/>
</dbReference>
<evidence type="ECO:0000256" key="2">
    <source>
        <dbReference type="SAM" id="SignalP"/>
    </source>
</evidence>
<dbReference type="Pfam" id="PF07486">
    <property type="entry name" value="Hydrolase_2"/>
    <property type="match status" value="1"/>
</dbReference>
<dbReference type="EMBL" id="SEUB01000008">
    <property type="protein sequence ID" value="RYM39057.1"/>
    <property type="molecule type" value="Genomic_DNA"/>
</dbReference>
<feature type="domain" description="Cell wall hydrolase SleB" evidence="3">
    <location>
        <begin position="95"/>
        <end position="198"/>
    </location>
</feature>
<feature type="chain" id="PRO_5020341210" evidence="2">
    <location>
        <begin position="22"/>
        <end position="206"/>
    </location>
</feature>
<keyword evidence="2" id="KW-0732">Signal</keyword>
<proteinExistence type="predicted"/>
<evidence type="ECO:0000256" key="1">
    <source>
        <dbReference type="SAM" id="MobiDB-lite"/>
    </source>
</evidence>
<evidence type="ECO:0000259" key="3">
    <source>
        <dbReference type="Pfam" id="PF07486"/>
    </source>
</evidence>
<name>A0A4V1WH21_9PSED</name>
<sequence>MGSKGLAGGLLCIVLTGAAWAGAQAPIEAKAEQKAEVLEEKAADKVSAAPAPKSEAITPTEAQAVDPAGAAPLDDPLTCLARSIYWEAKGKDTPEMEAVASVVMNRLGHDGFPDTVCAVVKQGSETGNCQFSWWCDGKPDQVKEDAEYALAKEIAGKALNRQLKDRTRGALYFHDRGVHPSWAKAYRNTAQTGRFLFYKPAGGDAR</sequence>
<keyword evidence="4" id="KW-0378">Hydrolase</keyword>
<accession>A0A4V1WH21</accession>
<evidence type="ECO:0000313" key="5">
    <source>
        <dbReference type="Proteomes" id="UP000291107"/>
    </source>
</evidence>
<dbReference type="InterPro" id="IPR011105">
    <property type="entry name" value="Cell_wall_hydrolase_SleB"/>
</dbReference>
<protein>
    <submittedName>
        <fullName evidence="4">Cell wall hydrolase</fullName>
    </submittedName>
</protein>
<feature type="region of interest" description="Disordered" evidence="1">
    <location>
        <begin position="43"/>
        <end position="70"/>
    </location>
</feature>
<organism evidence="4 5">
    <name type="scientific">Pseudomonas koreensis</name>
    <dbReference type="NCBI Taxonomy" id="198620"/>
    <lineage>
        <taxon>Bacteria</taxon>
        <taxon>Pseudomonadati</taxon>
        <taxon>Pseudomonadota</taxon>
        <taxon>Gammaproteobacteria</taxon>
        <taxon>Pseudomonadales</taxon>
        <taxon>Pseudomonadaceae</taxon>
        <taxon>Pseudomonas</taxon>
    </lineage>
</organism>
<dbReference type="AlphaFoldDB" id="A0A4V1WH21"/>
<dbReference type="GO" id="GO:0016787">
    <property type="term" value="F:hydrolase activity"/>
    <property type="evidence" value="ECO:0007669"/>
    <property type="project" value="UniProtKB-KW"/>
</dbReference>
<reference evidence="4 5" key="1">
    <citation type="submission" date="2019-02" db="EMBL/GenBank/DDBJ databases">
        <title>Genome of Pseudomonas korensis isolated from heavy metal contaminated environment.</title>
        <authorList>
            <person name="Ayangbenro A.S."/>
            <person name="Babalola O."/>
        </authorList>
    </citation>
    <scope>NUCLEOTIDE SEQUENCE [LARGE SCALE GENOMIC DNA]</scope>
    <source>
        <strain evidence="4 5">AB36</strain>
    </source>
</reference>
<evidence type="ECO:0000313" key="4">
    <source>
        <dbReference type="EMBL" id="RYM39057.1"/>
    </source>
</evidence>
<dbReference type="Gene3D" id="1.10.10.2520">
    <property type="entry name" value="Cell wall hydrolase SleB, domain 1"/>
    <property type="match status" value="1"/>
</dbReference>